<organism evidence="1 2">
    <name type="scientific">Pseudofulvimonas gallinarii</name>
    <dbReference type="NCBI Taxonomy" id="634155"/>
    <lineage>
        <taxon>Bacteria</taxon>
        <taxon>Pseudomonadati</taxon>
        <taxon>Pseudomonadota</taxon>
        <taxon>Gammaproteobacteria</taxon>
        <taxon>Lysobacterales</taxon>
        <taxon>Rhodanobacteraceae</taxon>
        <taxon>Pseudofulvimonas</taxon>
    </lineage>
</organism>
<gene>
    <name evidence="1" type="ORF">EDC25_11658</name>
</gene>
<proteinExistence type="predicted"/>
<dbReference type="AlphaFoldDB" id="A0A4R3LCZ1"/>
<dbReference type="EMBL" id="SMAF01000016">
    <property type="protein sequence ID" value="TCS96204.1"/>
    <property type="molecule type" value="Genomic_DNA"/>
</dbReference>
<evidence type="ECO:0000313" key="2">
    <source>
        <dbReference type="Proteomes" id="UP000294599"/>
    </source>
</evidence>
<protein>
    <submittedName>
        <fullName evidence="1">Uncharacterized protein</fullName>
    </submittedName>
</protein>
<dbReference type="OrthoDB" id="7055621at2"/>
<dbReference type="RefSeq" id="WP_123522365.1">
    <property type="nucleotide sequence ID" value="NZ_JBHLWF010000019.1"/>
</dbReference>
<dbReference type="Proteomes" id="UP000294599">
    <property type="component" value="Unassembled WGS sequence"/>
</dbReference>
<keyword evidence="2" id="KW-1185">Reference proteome</keyword>
<sequence>MRFYLKLGVLLLLVAAVLQGLFWYAANRWFAQARLALAPVAELDYRGAFGWPNGHIGINDLRLRLRGKPAEEIAAERLTLDLGGPMQVLGLLFAGAGDVPAAQLDAQVQRLRFTLGLEQSMRDSLNRLGYLAPFEATGCNSAARFSGADYAELGWLQNSAAVEAELRFTPVRQGVEAKIAYDLAPLGRFDVELVASGIEAQVLARTGAMPRIERLNVAFSDRGMLVRRNEYCARRLGLPVDSFIARHIDAVREELEARGVFLDAPVLATYQAFAARGGMLEFLATPEAGFALSEYRSARWNDQLKMLNATLRHDRGSQVPITASFHAAGTGSDTAVPVAGESVRVRVSANAPAAFDPAELDEMVGQRIRIRTVHGAIYVGTLLEMLGGLVRMEVEQHGAPQPRRIAINVRDVADAGPAE</sequence>
<evidence type="ECO:0000313" key="1">
    <source>
        <dbReference type="EMBL" id="TCS96204.1"/>
    </source>
</evidence>
<comment type="caution">
    <text evidence="1">The sequence shown here is derived from an EMBL/GenBank/DDBJ whole genome shotgun (WGS) entry which is preliminary data.</text>
</comment>
<reference evidence="1 2" key="1">
    <citation type="submission" date="2019-03" db="EMBL/GenBank/DDBJ databases">
        <title>Genomic Encyclopedia of Type Strains, Phase IV (KMG-IV): sequencing the most valuable type-strain genomes for metagenomic binning, comparative biology and taxonomic classification.</title>
        <authorList>
            <person name="Goeker M."/>
        </authorList>
    </citation>
    <scope>NUCLEOTIDE SEQUENCE [LARGE SCALE GENOMIC DNA]</scope>
    <source>
        <strain evidence="1 2">DSM 21944</strain>
    </source>
</reference>
<accession>A0A4R3LCZ1</accession>
<name>A0A4R3LCZ1_9GAMM</name>